<proteinExistence type="predicted"/>
<gene>
    <name evidence="1" type="ORF">WICPIJ_005751</name>
</gene>
<dbReference type="AlphaFoldDB" id="A0A9P8Q300"/>
<accession>A0A9P8Q300</accession>
<evidence type="ECO:0000313" key="2">
    <source>
        <dbReference type="Proteomes" id="UP000774326"/>
    </source>
</evidence>
<keyword evidence="2" id="KW-1185">Reference proteome</keyword>
<protein>
    <submittedName>
        <fullName evidence="1">Uncharacterized protein</fullName>
    </submittedName>
</protein>
<reference evidence="1" key="1">
    <citation type="journal article" date="2021" name="Open Biol.">
        <title>Shared evolutionary footprints suggest mitochondrial oxidative damage underlies multiple complex I losses in fungi.</title>
        <authorList>
            <person name="Schikora-Tamarit M.A."/>
            <person name="Marcet-Houben M."/>
            <person name="Nosek J."/>
            <person name="Gabaldon T."/>
        </authorList>
    </citation>
    <scope>NUCLEOTIDE SEQUENCE</scope>
    <source>
        <strain evidence="1">CBS2887</strain>
    </source>
</reference>
<dbReference type="Proteomes" id="UP000774326">
    <property type="component" value="Unassembled WGS sequence"/>
</dbReference>
<sequence length="97" mass="10837">MVELSSFKLSNAYEVTFFSSSGDDFLIKNDRASAVNRQTWSLAPKRGNNKRNVCSKSLERNLDRYLKMKARQLNSASIAVGSVVLRAASFIKRMASS</sequence>
<comment type="caution">
    <text evidence="1">The sequence shown here is derived from an EMBL/GenBank/DDBJ whole genome shotgun (WGS) entry which is preliminary data.</text>
</comment>
<reference evidence="1" key="2">
    <citation type="submission" date="2021-01" db="EMBL/GenBank/DDBJ databases">
        <authorList>
            <person name="Schikora-Tamarit M.A."/>
        </authorList>
    </citation>
    <scope>NUCLEOTIDE SEQUENCE</scope>
    <source>
        <strain evidence="1">CBS2887</strain>
    </source>
</reference>
<dbReference type="EMBL" id="JAEUBG010003196">
    <property type="protein sequence ID" value="KAH3683282.1"/>
    <property type="molecule type" value="Genomic_DNA"/>
</dbReference>
<evidence type="ECO:0000313" key="1">
    <source>
        <dbReference type="EMBL" id="KAH3683282.1"/>
    </source>
</evidence>
<organism evidence="1 2">
    <name type="scientific">Wickerhamomyces pijperi</name>
    <name type="common">Yeast</name>
    <name type="synonym">Pichia pijperi</name>
    <dbReference type="NCBI Taxonomy" id="599730"/>
    <lineage>
        <taxon>Eukaryota</taxon>
        <taxon>Fungi</taxon>
        <taxon>Dikarya</taxon>
        <taxon>Ascomycota</taxon>
        <taxon>Saccharomycotina</taxon>
        <taxon>Saccharomycetes</taxon>
        <taxon>Phaffomycetales</taxon>
        <taxon>Wickerhamomycetaceae</taxon>
        <taxon>Wickerhamomyces</taxon>
    </lineage>
</organism>
<name>A0A9P8Q300_WICPI</name>